<feature type="transmembrane region" description="Helical" evidence="8">
    <location>
        <begin position="496"/>
        <end position="516"/>
    </location>
</feature>
<dbReference type="Proteomes" id="UP001500973">
    <property type="component" value="Unassembled WGS sequence"/>
</dbReference>
<keyword evidence="5 8" id="KW-0472">Membrane</keyword>
<evidence type="ECO:0000256" key="3">
    <source>
        <dbReference type="ARBA" id="ARBA00022692"/>
    </source>
</evidence>
<comment type="similarity">
    <text evidence="6">Belongs to the ABC-4 integral membrane protein family.</text>
</comment>
<dbReference type="RefSeq" id="WP_344014061.1">
    <property type="nucleotide sequence ID" value="NZ_BAAAIZ010000049.1"/>
</dbReference>
<feature type="transmembrane region" description="Helical" evidence="8">
    <location>
        <begin position="269"/>
        <end position="295"/>
    </location>
</feature>
<feature type="transmembrane region" description="Helical" evidence="8">
    <location>
        <begin position="824"/>
        <end position="845"/>
    </location>
</feature>
<evidence type="ECO:0000259" key="10">
    <source>
        <dbReference type="Pfam" id="PF12704"/>
    </source>
</evidence>
<evidence type="ECO:0000313" key="11">
    <source>
        <dbReference type="EMBL" id="GAA1426444.1"/>
    </source>
</evidence>
<feature type="transmembrane region" description="Helical" evidence="8">
    <location>
        <begin position="411"/>
        <end position="430"/>
    </location>
</feature>
<keyword evidence="4 8" id="KW-1133">Transmembrane helix</keyword>
<dbReference type="InterPro" id="IPR025857">
    <property type="entry name" value="MacB_PCD"/>
</dbReference>
<reference evidence="11 12" key="1">
    <citation type="journal article" date="2019" name="Int. J. Syst. Evol. Microbiol.">
        <title>The Global Catalogue of Microorganisms (GCM) 10K type strain sequencing project: providing services to taxonomists for standard genome sequencing and annotation.</title>
        <authorList>
            <consortium name="The Broad Institute Genomics Platform"/>
            <consortium name="The Broad Institute Genome Sequencing Center for Infectious Disease"/>
            <person name="Wu L."/>
            <person name="Ma J."/>
        </authorList>
    </citation>
    <scope>NUCLEOTIDE SEQUENCE [LARGE SCALE GENOMIC DNA]</scope>
    <source>
        <strain evidence="11 12">JCM 11756</strain>
    </source>
</reference>
<feature type="domain" description="MacB-like periplasmic core" evidence="10">
    <location>
        <begin position="19"/>
        <end position="236"/>
    </location>
</feature>
<comment type="subcellular location">
    <subcellularLocation>
        <location evidence="1">Cell membrane</location>
        <topology evidence="1">Multi-pass membrane protein</topology>
    </subcellularLocation>
</comment>
<organism evidence="11 12">
    <name type="scientific">Streptomyces thermospinosisporus</name>
    <dbReference type="NCBI Taxonomy" id="161482"/>
    <lineage>
        <taxon>Bacteria</taxon>
        <taxon>Bacillati</taxon>
        <taxon>Actinomycetota</taxon>
        <taxon>Actinomycetes</taxon>
        <taxon>Kitasatosporales</taxon>
        <taxon>Streptomycetaceae</taxon>
        <taxon>Streptomyces</taxon>
    </lineage>
</organism>
<feature type="region of interest" description="Disordered" evidence="7">
    <location>
        <begin position="58"/>
        <end position="82"/>
    </location>
</feature>
<evidence type="ECO:0000256" key="1">
    <source>
        <dbReference type="ARBA" id="ARBA00004651"/>
    </source>
</evidence>
<feature type="domain" description="MacB-like periplasmic core" evidence="10">
    <location>
        <begin position="496"/>
        <end position="701"/>
    </location>
</feature>
<feature type="domain" description="ABC3 transporter permease C-terminal" evidence="9">
    <location>
        <begin position="736"/>
        <end position="851"/>
    </location>
</feature>
<dbReference type="Pfam" id="PF12704">
    <property type="entry name" value="MacB_PCD"/>
    <property type="match status" value="2"/>
</dbReference>
<dbReference type="InterPro" id="IPR003838">
    <property type="entry name" value="ABC3_permease_C"/>
</dbReference>
<keyword evidence="3 8" id="KW-0812">Transmembrane</keyword>
<dbReference type="PANTHER" id="PTHR30572">
    <property type="entry name" value="MEMBRANE COMPONENT OF TRANSPORTER-RELATED"/>
    <property type="match status" value="1"/>
</dbReference>
<dbReference type="Pfam" id="PF02687">
    <property type="entry name" value="FtsX"/>
    <property type="match status" value="2"/>
</dbReference>
<keyword evidence="2" id="KW-1003">Cell membrane</keyword>
<feature type="transmembrane region" description="Helical" evidence="8">
    <location>
        <begin position="442"/>
        <end position="475"/>
    </location>
</feature>
<feature type="transmembrane region" description="Helical" evidence="8">
    <location>
        <begin position="784"/>
        <end position="804"/>
    </location>
</feature>
<evidence type="ECO:0000256" key="4">
    <source>
        <dbReference type="ARBA" id="ARBA00022989"/>
    </source>
</evidence>
<evidence type="ECO:0000256" key="7">
    <source>
        <dbReference type="SAM" id="MobiDB-lite"/>
    </source>
</evidence>
<accession>A0ABN1Z3V3</accession>
<feature type="domain" description="ABC3 transporter permease C-terminal" evidence="9">
    <location>
        <begin position="274"/>
        <end position="394"/>
    </location>
</feature>
<gene>
    <name evidence="11" type="ORF">GCM10009601_35460</name>
</gene>
<evidence type="ECO:0000313" key="12">
    <source>
        <dbReference type="Proteomes" id="UP001500973"/>
    </source>
</evidence>
<dbReference type="EMBL" id="BAAAIZ010000049">
    <property type="protein sequence ID" value="GAA1426444.1"/>
    <property type="molecule type" value="Genomic_DNA"/>
</dbReference>
<sequence>MTVLKTSMRNFLAHKGRMALSAVAVLLSVAFVCGTLVFTDTMSTTFDKLFAATSSDVTVSSKDSSDTGETTSNTGKPPVMPASVVSEVRKAQGVKDAEGTVFSTSVTVIDAEKNNLSPTSGAPTIVGSWNRTDARTMEITEGSAPKGAGQVMVDADTADKHGLRLGDEIRWITAVGTHSAKISGIADFNVTNPGAALFYTDVPTAQRTLVGESDVFTSVNVTAASGVSDEQLKKNVLAELGGGYKVQTAKETAEENQKDVEGFMSVMKYALLGFAGVAFLVGIFLIINTFSMLVAQRTREIGLMRAIGSSRKQVNRSVLIEALLLGVLGSVLGVGAGVGLAIGLMKLMGQMGMDLSTKDLTIAWTTPVTGLVLGVVVTVLAAYLPARRAGKISPMAALRDAGTPADAKAGWIRGLIGLALTAAGGFALYLTSEADKASEGSLWLGLGVVLSLIGFVIIGPVLASGVVRVLGAILLRAFGPIGRMAERNALRNPRRTGATASALMIGLALVACLSVVGSSMVASATEELDKSVGTDFIIGHDQGLRLPPQAVEAVKSVPSLERVTEYKVHEVALATPDGERVAGKDVSAADPTYATDLRVETVQGNLADAYRPDSMSVPEDFAKDHGIRLGSTIGVSFDDGRTGELTVRAITSSDTVIDAGSMYLSIDTLAKYVPAGKMPLDLLVFASAKDGQQETAYKELKAAMSDYPDYKVRDQTDYKEALKDQIGQLLNMVYGLLALAIIVAILGVVNTLALSVVERTREIGLMRAIGLSRRQLRRMIRMESVVIALFGALLGLGLGMGWGATAQQLLALKGLKVLDIPWPTIIGVFIGSAFVGLFAALVPAFRAGRMNVLNAIATE</sequence>
<proteinExistence type="inferred from homology"/>
<evidence type="ECO:0000256" key="2">
    <source>
        <dbReference type="ARBA" id="ARBA00022475"/>
    </source>
</evidence>
<feature type="transmembrane region" description="Helical" evidence="8">
    <location>
        <begin position="318"/>
        <end position="342"/>
    </location>
</feature>
<keyword evidence="12" id="KW-1185">Reference proteome</keyword>
<evidence type="ECO:0000256" key="8">
    <source>
        <dbReference type="SAM" id="Phobius"/>
    </source>
</evidence>
<evidence type="ECO:0000256" key="6">
    <source>
        <dbReference type="ARBA" id="ARBA00038076"/>
    </source>
</evidence>
<evidence type="ECO:0000256" key="5">
    <source>
        <dbReference type="ARBA" id="ARBA00023136"/>
    </source>
</evidence>
<dbReference type="PANTHER" id="PTHR30572:SF4">
    <property type="entry name" value="ABC TRANSPORTER PERMEASE YTRF"/>
    <property type="match status" value="1"/>
</dbReference>
<dbReference type="InterPro" id="IPR050250">
    <property type="entry name" value="Macrolide_Exporter_MacB"/>
</dbReference>
<evidence type="ECO:0000259" key="9">
    <source>
        <dbReference type="Pfam" id="PF02687"/>
    </source>
</evidence>
<comment type="caution">
    <text evidence="11">The sequence shown here is derived from an EMBL/GenBank/DDBJ whole genome shotgun (WGS) entry which is preliminary data.</text>
</comment>
<name>A0ABN1Z3V3_9ACTN</name>
<feature type="transmembrane region" description="Helical" evidence="8">
    <location>
        <begin position="362"/>
        <end position="384"/>
    </location>
</feature>
<feature type="transmembrane region" description="Helical" evidence="8">
    <location>
        <begin position="732"/>
        <end position="757"/>
    </location>
</feature>
<protein>
    <submittedName>
        <fullName evidence="11">FtsX-like permease family protein</fullName>
    </submittedName>
</protein>